<sequence length="196" mass="22171">MRSTQKKFGLELINRALKKTILFVTALVGLFACSESRKANNEVIELGDNVPESTSWNVETLYNENEELQMRMQARAQYSYATGNRRYPEGIKIITYTPEGDVESTMIADSALYISDSSLYIAYSNVVLVDEVKEQTLETDTLNYFEKTGDITTDARVKIIKDGEITTGKGMRANRSDPDDYELLDIEGTVYIDEDE</sequence>
<keyword evidence="2" id="KW-1185">Reference proteome</keyword>
<accession>A0A315ZJQ9</accession>
<dbReference type="EMBL" id="QGDO01000011">
    <property type="protein sequence ID" value="PWJ34141.1"/>
    <property type="molecule type" value="Genomic_DNA"/>
</dbReference>
<dbReference type="Pfam" id="PF06835">
    <property type="entry name" value="LptC"/>
    <property type="match status" value="1"/>
</dbReference>
<dbReference type="GO" id="GO:0015221">
    <property type="term" value="F:lipopolysaccharide transmembrane transporter activity"/>
    <property type="evidence" value="ECO:0007669"/>
    <property type="project" value="InterPro"/>
</dbReference>
<dbReference type="Proteomes" id="UP000245535">
    <property type="component" value="Unassembled WGS sequence"/>
</dbReference>
<reference evidence="1 2" key="1">
    <citation type="submission" date="2018-03" db="EMBL/GenBank/DDBJ databases">
        <title>Genomic Encyclopedia of Archaeal and Bacterial Type Strains, Phase II (KMG-II): from individual species to whole genera.</title>
        <authorList>
            <person name="Goeker M."/>
        </authorList>
    </citation>
    <scope>NUCLEOTIDE SEQUENCE [LARGE SCALE GENOMIC DNA]</scope>
    <source>
        <strain evidence="1 2">DSM 28229</strain>
    </source>
</reference>
<name>A0A315ZJQ9_SEDFL</name>
<dbReference type="InterPro" id="IPR026265">
    <property type="entry name" value="LptC"/>
</dbReference>
<organism evidence="1 2">
    <name type="scientific">Sediminitomix flava</name>
    <dbReference type="NCBI Taxonomy" id="379075"/>
    <lineage>
        <taxon>Bacteria</taxon>
        <taxon>Pseudomonadati</taxon>
        <taxon>Bacteroidota</taxon>
        <taxon>Cytophagia</taxon>
        <taxon>Cytophagales</taxon>
        <taxon>Flammeovirgaceae</taxon>
        <taxon>Sediminitomix</taxon>
    </lineage>
</organism>
<dbReference type="NCBIfam" id="TIGR04409">
    <property type="entry name" value="LptC_YrbK"/>
    <property type="match status" value="1"/>
</dbReference>
<dbReference type="GO" id="GO:0005886">
    <property type="term" value="C:plasma membrane"/>
    <property type="evidence" value="ECO:0007669"/>
    <property type="project" value="InterPro"/>
</dbReference>
<gene>
    <name evidence="1" type="ORF">BC781_11151</name>
</gene>
<protein>
    <submittedName>
        <fullName evidence="1">LPS export ABC transporter protein LptC</fullName>
    </submittedName>
</protein>
<evidence type="ECO:0000313" key="2">
    <source>
        <dbReference type="Proteomes" id="UP000245535"/>
    </source>
</evidence>
<dbReference type="Gene3D" id="2.60.450.10">
    <property type="entry name" value="Lipopolysaccharide (LPS) transport protein A like domain"/>
    <property type="match status" value="1"/>
</dbReference>
<evidence type="ECO:0000313" key="1">
    <source>
        <dbReference type="EMBL" id="PWJ34141.1"/>
    </source>
</evidence>
<dbReference type="AlphaFoldDB" id="A0A315ZJQ9"/>
<proteinExistence type="predicted"/>
<dbReference type="PROSITE" id="PS51257">
    <property type="entry name" value="PROKAR_LIPOPROTEIN"/>
    <property type="match status" value="1"/>
</dbReference>
<comment type="caution">
    <text evidence="1">The sequence shown here is derived from an EMBL/GenBank/DDBJ whole genome shotgun (WGS) entry which is preliminary data.</text>
</comment>
<dbReference type="InterPro" id="IPR010664">
    <property type="entry name" value="LipoPS_assembly_LptC-rel"/>
</dbReference>